<evidence type="ECO:0000313" key="2">
    <source>
        <dbReference type="EMBL" id="QHT03708.1"/>
    </source>
</evidence>
<dbReference type="AlphaFoldDB" id="A0A6C0CGJ6"/>
<feature type="coiled-coil region" evidence="1">
    <location>
        <begin position="31"/>
        <end position="62"/>
    </location>
</feature>
<proteinExistence type="predicted"/>
<organism evidence="2">
    <name type="scientific">viral metagenome</name>
    <dbReference type="NCBI Taxonomy" id="1070528"/>
    <lineage>
        <taxon>unclassified sequences</taxon>
        <taxon>metagenomes</taxon>
        <taxon>organismal metagenomes</taxon>
    </lineage>
</organism>
<dbReference type="EMBL" id="MN739416">
    <property type="protein sequence ID" value="QHT03708.1"/>
    <property type="molecule type" value="Genomic_DNA"/>
</dbReference>
<reference evidence="2" key="1">
    <citation type="journal article" date="2020" name="Nature">
        <title>Giant virus diversity and host interactions through global metagenomics.</title>
        <authorList>
            <person name="Schulz F."/>
            <person name="Roux S."/>
            <person name="Paez-Espino D."/>
            <person name="Jungbluth S."/>
            <person name="Walsh D.A."/>
            <person name="Denef V.J."/>
            <person name="McMahon K.D."/>
            <person name="Konstantinidis K.T."/>
            <person name="Eloe-Fadrosh E.A."/>
            <person name="Kyrpides N.C."/>
            <person name="Woyke T."/>
        </authorList>
    </citation>
    <scope>NUCLEOTIDE SEQUENCE</scope>
    <source>
        <strain evidence="2">GVMAG-M-3300021120-1</strain>
    </source>
</reference>
<keyword evidence="1" id="KW-0175">Coiled coil</keyword>
<accession>A0A6C0CGJ6</accession>
<name>A0A6C0CGJ6_9ZZZZ</name>
<sequence>MDSQFNTLIQSYHDNYIQFAVNGDTKYQTAYQQAEDSIKKLIQEKQDELNSAESNIQSMLGDQTQQQIRNNFSILNEIGIDIHNQQDRLTAANMRSNIQLPTGPTTNTYIWIASLLGVIVVLQLL</sequence>
<evidence type="ECO:0000256" key="1">
    <source>
        <dbReference type="SAM" id="Coils"/>
    </source>
</evidence>
<protein>
    <submittedName>
        <fullName evidence="2">Uncharacterized protein</fullName>
    </submittedName>
</protein>